<dbReference type="InterPro" id="IPR006935">
    <property type="entry name" value="Helicase/UvrB_N"/>
</dbReference>
<dbReference type="SMART" id="SM00487">
    <property type="entry name" value="DEXDc"/>
    <property type="match status" value="1"/>
</dbReference>
<keyword evidence="3" id="KW-0489">Methyltransferase</keyword>
<proteinExistence type="predicted"/>
<dbReference type="InterPro" id="IPR027417">
    <property type="entry name" value="P-loop_NTPase"/>
</dbReference>
<dbReference type="SUPFAM" id="SSF53335">
    <property type="entry name" value="S-adenosyl-L-methionine-dependent methyltransferases"/>
    <property type="match status" value="1"/>
</dbReference>
<dbReference type="Pfam" id="PF04851">
    <property type="entry name" value="ResIII"/>
    <property type="match status" value="1"/>
</dbReference>
<keyword evidence="1" id="KW-0175">Coiled coil</keyword>
<dbReference type="SUPFAM" id="SSF55271">
    <property type="entry name" value="DNA repair protein MutS, domain I"/>
    <property type="match status" value="1"/>
</dbReference>
<comment type="caution">
    <text evidence="3">The sequence shown here is derived from an EMBL/GenBank/DDBJ whole genome shotgun (WGS) entry which is preliminary data.</text>
</comment>
<dbReference type="InterPro" id="IPR016151">
    <property type="entry name" value="DNA_mismatch_repair_MutS_N"/>
</dbReference>
<sequence length="1747" mass="197853">MPDGTTHTERQDIGDVDGGVIDFLKQYPAYRTVVPILEETVRRQKSESPSLPLRLEYSVLKQENEDHIVLYQVGDFFEAFGDDAKTVSEICNLTLTQRKIDKDQRVYMCGFPANRLENYANALTDAGHRFAVAALENGERITRSLVPVREAEAVPAQETAKANPPAEAATDNYVIQNDSIGEGGAKERFRKNIAAIRLLKALEHEQRGAAQEEQEVLAQYVGWGGLSDAFDDSKANWSNEYQTLKELLTDEEYAATRASVLTAFYTPPVVIRAIYQALENMGFQSGNICDPACGTGHFIGMLPQTMSGSKFYGVELDSISGRIAQKLYPKASIAVQGFEDTTIPDSFLDVIVGNVPFGDIRVYDEQYNKLNFRIHDYFVAKSLDKLRPGGVLAFITSNGTLDKDNPAVRKYIAERAELIGAIRLPDNTFKRAAGTEVTSDILFLKKRERRVIDEPEWVYLGEDENGIAINRYFIDHPEMILGHMVMESTQHGRLDSTCKADPSSSLETQLQQAITQLHAEIDNIPLAETEAVNTDNSIPADPSVRNFSYCVVGGEVYYRVNARMEKQNITKKKADRIKGMISIRDSVRRLLDLQVENASDQDIKAEQDTLNRLYDTFTAKNDALCSFANRVAFREDASSPLLLALEKVDEDGNVTGKSDIFFKRTIRAYQPVTHADTSVDALAISISEKGKIDLPFMRQLTGKSEDELVQELSGIIFLNPDYLQDSNAPQYLTSEEYLSGNVRKKLEEAKELSKSDPLFEINAQALEKVQPEDLTAAEISVRLGSSWIPEDVINDFIYQLLDTPFWKRGSIQARYNPLIGEWKISNRSSDSDNEKAKSTYGTKRAHAYRIIEDTLNLRDTRIFDTVYDLDGKEKSVLNAKETAVAQSKQEAIRQAFLSWIWKEPDRRNRLCRLYNDKFNCIRPREYDGSHIVYHGMNPQITFRPHQNDAVAHILYGKNVLLAHVVGAGKTFEIAAAAMEGKFLGQFQKSIIVVPNHLTEQWASEFLLLYPNANLLVAKRSDFEKENRKRFCSKIATGDFDAIIIGQSQFEKIPMSLENQKKMISRQISELEQGIEDAKAQNGEHFSVKAMERSKHALEDRLKRLTEQNRKDDVVTFEQLGVDKMFIDEAHFYKNLFLVTKMRNVAGVAQSEAQKSTDLFMKCQYLDEITGGKGTVFATGTPISNSMVELYTMQRYLQYDRLREMGMERFDEWASTFGETVTAMELAPEGTGYRFKTRFAKFNNLPELMSVFKEVADIRTADMLKLSVPKANYHNVVIKPSAFQKQYIESLADRAEAIHNRQVEPYQDNMLKVTNEGRKLALDERLIFQESILTEQTKIDVCAENVVDIWKETTENRSTQLIFCDLSTPTTDGSFNVYDKLKETLVSQGIPEDEIAFIHNAETEAKKKALFAQVREGKVRVLIGSTQKMGAGTNVQDRLIALHHLDCPWRPADLEQREGRIIRQGNQNGEVEIYRYATEATFDSYMWQLVENKQKFIAQIMTSKTPARSAEDVDETSLSYGEVKALASGNPMILEKCTLEAEIGKLNILKANFLNQKYELEDKILNYYPSALKKAEENIRNLSEDVALAAQHPVPKDEMCPITINGFVYQKRISAGENLIHLCRTMKPEEERAIGEYRGFSLSLIYQSGKFYAQLRHKKPHVVSLGIDPLGNIRRIENAVNDLAADLADEKQEYSTLQKNFQAAKQEVKKEFLQEAELCEKNEKLAKINSLLTNSGNQKQKKERETVR</sequence>
<dbReference type="EMBL" id="DWXN01000006">
    <property type="protein sequence ID" value="HJB74654.1"/>
    <property type="molecule type" value="Genomic_DNA"/>
</dbReference>
<dbReference type="InterPro" id="IPR001650">
    <property type="entry name" value="Helicase_C-like"/>
</dbReference>
<dbReference type="InterPro" id="IPR029063">
    <property type="entry name" value="SAM-dependent_MTases_sf"/>
</dbReference>
<dbReference type="GO" id="GO:0006298">
    <property type="term" value="P:mismatch repair"/>
    <property type="evidence" value="ECO:0007669"/>
    <property type="project" value="InterPro"/>
</dbReference>
<dbReference type="PRINTS" id="PR00507">
    <property type="entry name" value="N12N6MTFRASE"/>
</dbReference>
<dbReference type="Pfam" id="PF01624">
    <property type="entry name" value="MutS_I"/>
    <property type="match status" value="1"/>
</dbReference>
<evidence type="ECO:0000313" key="3">
    <source>
        <dbReference type="EMBL" id="HJB74654.1"/>
    </source>
</evidence>
<dbReference type="SUPFAM" id="SSF52540">
    <property type="entry name" value="P-loop containing nucleoside triphosphate hydrolases"/>
    <property type="match status" value="2"/>
</dbReference>
<protein>
    <submittedName>
        <fullName evidence="3">N-6 DNA methylase</fullName>
    </submittedName>
</protein>
<name>A0A9D2S958_9FIRM</name>
<dbReference type="GO" id="GO:0032259">
    <property type="term" value="P:methylation"/>
    <property type="evidence" value="ECO:0007669"/>
    <property type="project" value="UniProtKB-KW"/>
</dbReference>
<dbReference type="Proteomes" id="UP000823877">
    <property type="component" value="Unassembled WGS sequence"/>
</dbReference>
<dbReference type="GO" id="GO:0008170">
    <property type="term" value="F:N-methyltransferase activity"/>
    <property type="evidence" value="ECO:0007669"/>
    <property type="project" value="InterPro"/>
</dbReference>
<organism evidence="3 4">
    <name type="scientific">Candidatus Eubacterium faecale</name>
    <dbReference type="NCBI Taxonomy" id="2838568"/>
    <lineage>
        <taxon>Bacteria</taxon>
        <taxon>Bacillati</taxon>
        <taxon>Bacillota</taxon>
        <taxon>Clostridia</taxon>
        <taxon>Eubacteriales</taxon>
        <taxon>Eubacteriaceae</taxon>
        <taxon>Eubacterium</taxon>
    </lineage>
</organism>
<accession>A0A9D2S958</accession>
<reference evidence="3" key="1">
    <citation type="journal article" date="2021" name="PeerJ">
        <title>Extensive microbial diversity within the chicken gut microbiome revealed by metagenomics and culture.</title>
        <authorList>
            <person name="Gilroy R."/>
            <person name="Ravi A."/>
            <person name="Getino M."/>
            <person name="Pursley I."/>
            <person name="Horton D.L."/>
            <person name="Alikhan N.F."/>
            <person name="Baker D."/>
            <person name="Gharbi K."/>
            <person name="Hall N."/>
            <person name="Watson M."/>
            <person name="Adriaenssens E.M."/>
            <person name="Foster-Nyarko E."/>
            <person name="Jarju S."/>
            <person name="Secka A."/>
            <person name="Antonio M."/>
            <person name="Oren A."/>
            <person name="Chaudhuri R.R."/>
            <person name="La Ragione R."/>
            <person name="Hildebrand F."/>
            <person name="Pallen M.J."/>
        </authorList>
    </citation>
    <scope>NUCLEOTIDE SEQUENCE</scope>
    <source>
        <strain evidence="3">CHK188-16595</strain>
    </source>
</reference>
<dbReference type="Gene3D" id="3.40.50.300">
    <property type="entry name" value="P-loop containing nucleotide triphosphate hydrolases"/>
    <property type="match status" value="2"/>
</dbReference>
<dbReference type="Pfam" id="PF02384">
    <property type="entry name" value="N6_Mtase"/>
    <property type="match status" value="1"/>
</dbReference>
<evidence type="ECO:0000256" key="1">
    <source>
        <dbReference type="SAM" id="Coils"/>
    </source>
</evidence>
<dbReference type="InterPro" id="IPR052933">
    <property type="entry name" value="DNA_Protect_Modify"/>
</dbReference>
<feature type="coiled-coil region" evidence="1">
    <location>
        <begin position="1672"/>
        <end position="1706"/>
    </location>
</feature>
<dbReference type="Pfam" id="PF00271">
    <property type="entry name" value="Helicase_C"/>
    <property type="match status" value="1"/>
</dbReference>
<dbReference type="GO" id="GO:0030983">
    <property type="term" value="F:mismatched DNA binding"/>
    <property type="evidence" value="ECO:0007669"/>
    <property type="project" value="InterPro"/>
</dbReference>
<gene>
    <name evidence="3" type="ORF">IAA37_03150</name>
</gene>
<dbReference type="Gene3D" id="3.40.1170.10">
    <property type="entry name" value="DNA repair protein MutS, domain I"/>
    <property type="match status" value="1"/>
</dbReference>
<dbReference type="InterPro" id="IPR003356">
    <property type="entry name" value="DNA_methylase_A-5"/>
</dbReference>
<dbReference type="Gene3D" id="3.40.50.150">
    <property type="entry name" value="Vaccinia Virus protein VP39"/>
    <property type="match status" value="1"/>
</dbReference>
<reference evidence="3" key="2">
    <citation type="submission" date="2021-04" db="EMBL/GenBank/DDBJ databases">
        <authorList>
            <person name="Gilroy R."/>
        </authorList>
    </citation>
    <scope>NUCLEOTIDE SEQUENCE</scope>
    <source>
        <strain evidence="3">CHK188-16595</strain>
    </source>
</reference>
<evidence type="ECO:0000313" key="4">
    <source>
        <dbReference type="Proteomes" id="UP000823877"/>
    </source>
</evidence>
<dbReference type="PANTHER" id="PTHR41313">
    <property type="entry name" value="ADENINE-SPECIFIC METHYLTRANSFERASE"/>
    <property type="match status" value="1"/>
</dbReference>
<dbReference type="PROSITE" id="PS51194">
    <property type="entry name" value="HELICASE_CTER"/>
    <property type="match status" value="1"/>
</dbReference>
<dbReference type="GO" id="GO:0016787">
    <property type="term" value="F:hydrolase activity"/>
    <property type="evidence" value="ECO:0007669"/>
    <property type="project" value="InterPro"/>
</dbReference>
<dbReference type="PANTHER" id="PTHR41313:SF1">
    <property type="entry name" value="DNA METHYLASE ADENINE-SPECIFIC DOMAIN-CONTAINING PROTEIN"/>
    <property type="match status" value="1"/>
</dbReference>
<dbReference type="GO" id="GO:0005524">
    <property type="term" value="F:ATP binding"/>
    <property type="evidence" value="ECO:0007669"/>
    <property type="project" value="InterPro"/>
</dbReference>
<feature type="coiled-coil region" evidence="1">
    <location>
        <begin position="1060"/>
        <end position="1107"/>
    </location>
</feature>
<keyword evidence="3" id="KW-0808">Transferase</keyword>
<feature type="domain" description="Helicase C-terminal" evidence="2">
    <location>
        <begin position="1345"/>
        <end position="1507"/>
    </location>
</feature>
<dbReference type="InterPro" id="IPR007695">
    <property type="entry name" value="DNA_mismatch_repair_MutS-lik_N"/>
</dbReference>
<dbReference type="InterPro" id="IPR014001">
    <property type="entry name" value="Helicase_ATP-bd"/>
</dbReference>
<evidence type="ECO:0000259" key="2">
    <source>
        <dbReference type="PROSITE" id="PS51194"/>
    </source>
</evidence>